<keyword evidence="6" id="KW-1185">Reference proteome</keyword>
<comment type="similarity">
    <text evidence="1 3">Belongs to the short-chain dehydrogenases/reductases (SDR) family.</text>
</comment>
<dbReference type="CDD" id="cd05233">
    <property type="entry name" value="SDR_c"/>
    <property type="match status" value="1"/>
</dbReference>
<dbReference type="SUPFAM" id="SSF51735">
    <property type="entry name" value="NAD(P)-binding Rossmann-fold domains"/>
    <property type="match status" value="1"/>
</dbReference>
<accession>E4NHW0</accession>
<dbReference type="InterPro" id="IPR020904">
    <property type="entry name" value="Sc_DH/Rdtase_CS"/>
</dbReference>
<dbReference type="PRINTS" id="PR00081">
    <property type="entry name" value="GDHRDH"/>
</dbReference>
<feature type="domain" description="Ketoreductase" evidence="4">
    <location>
        <begin position="6"/>
        <end position="190"/>
    </location>
</feature>
<reference evidence="5 6" key="1">
    <citation type="journal article" date="2010" name="DNA Res.">
        <title>Genome sequence of Kitasatospora setae NBRC 14216T: an evolutionary snapshot of the family Streptomycetaceae.</title>
        <authorList>
            <person name="Ichikawa N."/>
            <person name="Oguchi A."/>
            <person name="Ikeda H."/>
            <person name="Ishikawa J."/>
            <person name="Kitani S."/>
            <person name="Watanabe Y."/>
            <person name="Nakamura S."/>
            <person name="Katano Y."/>
            <person name="Kishi E."/>
            <person name="Sasagawa M."/>
            <person name="Ankai A."/>
            <person name="Fukui S."/>
            <person name="Hashimoto Y."/>
            <person name="Kamata S."/>
            <person name="Otoguro M."/>
            <person name="Tanikawa S."/>
            <person name="Nihira T."/>
            <person name="Horinouchi S."/>
            <person name="Ohnishi Y."/>
            <person name="Hayakawa M."/>
            <person name="Kuzuyama T."/>
            <person name="Arisawa A."/>
            <person name="Nomoto F."/>
            <person name="Miura H."/>
            <person name="Takahashi Y."/>
            <person name="Fujita N."/>
        </authorList>
    </citation>
    <scope>NUCLEOTIDE SEQUENCE [LARGE SCALE GENOMIC DNA]</scope>
    <source>
        <strain evidence="6">ATCC 33774 / DSM 43861 / JCM 3304 / KCC A-0304 / NBRC 14216 / KM-6054</strain>
    </source>
</reference>
<dbReference type="STRING" id="452652.KSE_53140"/>
<dbReference type="Gene3D" id="3.40.50.720">
    <property type="entry name" value="NAD(P)-binding Rossmann-like Domain"/>
    <property type="match status" value="1"/>
</dbReference>
<dbReference type="HOGENOM" id="CLU_010194_2_1_11"/>
<dbReference type="PATRIC" id="fig|452652.3.peg.5304"/>
<dbReference type="eggNOG" id="COG0300">
    <property type="taxonomic scope" value="Bacteria"/>
</dbReference>
<keyword evidence="2" id="KW-0560">Oxidoreductase</keyword>
<evidence type="ECO:0000256" key="3">
    <source>
        <dbReference type="RuleBase" id="RU000363"/>
    </source>
</evidence>
<dbReference type="PIRSF" id="PIRSF000126">
    <property type="entry name" value="11-beta-HSD1"/>
    <property type="match status" value="1"/>
</dbReference>
<evidence type="ECO:0000256" key="2">
    <source>
        <dbReference type="ARBA" id="ARBA00023002"/>
    </source>
</evidence>
<gene>
    <name evidence="5" type="ordered locus">KSE_53140</name>
</gene>
<evidence type="ECO:0000313" key="6">
    <source>
        <dbReference type="Proteomes" id="UP000007076"/>
    </source>
</evidence>
<dbReference type="InterPro" id="IPR036291">
    <property type="entry name" value="NAD(P)-bd_dom_sf"/>
</dbReference>
<dbReference type="InterPro" id="IPR057326">
    <property type="entry name" value="KR_dom"/>
</dbReference>
<dbReference type="EMBL" id="AP010968">
    <property type="protein sequence ID" value="BAJ31090.1"/>
    <property type="molecule type" value="Genomic_DNA"/>
</dbReference>
<name>E4NHW0_KITSK</name>
<dbReference type="PROSITE" id="PS00061">
    <property type="entry name" value="ADH_SHORT"/>
    <property type="match status" value="1"/>
</dbReference>
<evidence type="ECO:0000256" key="1">
    <source>
        <dbReference type="ARBA" id="ARBA00006484"/>
    </source>
</evidence>
<evidence type="ECO:0000259" key="4">
    <source>
        <dbReference type="SMART" id="SM00822"/>
    </source>
</evidence>
<dbReference type="AlphaFoldDB" id="E4NHW0"/>
<sequence>MDFARRTAVITGASTGIGAAFARELAARGARPVLVARSEDRLTALAAELDAAHGVRPVVLARDLAAPGAAAELERQLTERELTVDLLVNNAGFGTHGPLGAADPDRIAEQVGLNCLALTELTTRLLPGMLARRRGAIVNLASTAAFQPLPGMAVYGATKAYVLSFTEALAHELRGTGVRALAICPGATETPFFAVMGGEVTGPGGKRTPEQVVGTALRALARGRASRVDGLLNRLTAASPRLLPRRAVPGVAARFTRVRELG</sequence>
<dbReference type="PRINTS" id="PR00080">
    <property type="entry name" value="SDRFAMILY"/>
</dbReference>
<dbReference type="PANTHER" id="PTHR44196">
    <property type="entry name" value="DEHYDROGENASE/REDUCTASE SDR FAMILY MEMBER 7B"/>
    <property type="match status" value="1"/>
</dbReference>
<dbReference type="GO" id="GO:0016020">
    <property type="term" value="C:membrane"/>
    <property type="evidence" value="ECO:0007669"/>
    <property type="project" value="TreeGrafter"/>
</dbReference>
<dbReference type="PANTHER" id="PTHR44196:SF2">
    <property type="entry name" value="SHORT-CHAIN DEHYDROGENASE-RELATED"/>
    <property type="match status" value="1"/>
</dbReference>
<organism evidence="5 6">
    <name type="scientific">Kitasatospora setae (strain ATCC 33774 / DSM 43861 / JCM 3304 / KCC A-0304 / NBRC 14216 / KM-6054)</name>
    <name type="common">Streptomyces setae</name>
    <dbReference type="NCBI Taxonomy" id="452652"/>
    <lineage>
        <taxon>Bacteria</taxon>
        <taxon>Bacillati</taxon>
        <taxon>Actinomycetota</taxon>
        <taxon>Actinomycetes</taxon>
        <taxon>Kitasatosporales</taxon>
        <taxon>Streptomycetaceae</taxon>
        <taxon>Kitasatospora</taxon>
    </lineage>
</organism>
<dbReference type="GO" id="GO:0016491">
    <property type="term" value="F:oxidoreductase activity"/>
    <property type="evidence" value="ECO:0007669"/>
    <property type="project" value="UniProtKB-KW"/>
</dbReference>
<dbReference type="RefSeq" id="WP_014138387.1">
    <property type="nucleotide sequence ID" value="NC_016109.1"/>
</dbReference>
<proteinExistence type="inferred from homology"/>
<dbReference type="KEGG" id="ksk:KSE_53140"/>
<dbReference type="SMART" id="SM00822">
    <property type="entry name" value="PKS_KR"/>
    <property type="match status" value="1"/>
</dbReference>
<dbReference type="Proteomes" id="UP000007076">
    <property type="component" value="Chromosome"/>
</dbReference>
<protein>
    <submittedName>
        <fullName evidence="5">Putative oxidoreductase</fullName>
    </submittedName>
</protein>
<evidence type="ECO:0000313" key="5">
    <source>
        <dbReference type="EMBL" id="BAJ31090.1"/>
    </source>
</evidence>
<dbReference type="InterPro" id="IPR002347">
    <property type="entry name" value="SDR_fam"/>
</dbReference>
<dbReference type="Pfam" id="PF00106">
    <property type="entry name" value="adh_short"/>
    <property type="match status" value="1"/>
</dbReference>